<dbReference type="Pfam" id="PF00400">
    <property type="entry name" value="WD40"/>
    <property type="match status" value="6"/>
</dbReference>
<dbReference type="InterPro" id="IPR015943">
    <property type="entry name" value="WD40/YVTN_repeat-like_dom_sf"/>
</dbReference>
<proteinExistence type="predicted"/>
<keyword evidence="13" id="KW-1185">Reference proteome</keyword>
<dbReference type="Gene3D" id="3.30.200.20">
    <property type="entry name" value="Phosphorylase Kinase, domain 1"/>
    <property type="match status" value="1"/>
</dbReference>
<dbReference type="PRINTS" id="PR00320">
    <property type="entry name" value="GPROTEINBRPT"/>
</dbReference>
<dbReference type="PANTHER" id="PTHR43289:SF6">
    <property type="entry name" value="SERINE_THREONINE-PROTEIN KINASE NEKL-3"/>
    <property type="match status" value="1"/>
</dbReference>
<dbReference type="EMBL" id="JBHUFV010000100">
    <property type="protein sequence ID" value="MFD1940033.1"/>
    <property type="molecule type" value="Genomic_DNA"/>
</dbReference>
<dbReference type="PROSITE" id="PS50011">
    <property type="entry name" value="PROTEIN_KINASE_DOM"/>
    <property type="match status" value="1"/>
</dbReference>
<gene>
    <name evidence="12" type="ORF">ACFSKW_52110</name>
</gene>
<evidence type="ECO:0000313" key="13">
    <source>
        <dbReference type="Proteomes" id="UP001597368"/>
    </source>
</evidence>
<name>A0ABW4TFD2_9ACTN</name>
<feature type="repeat" description="WD" evidence="9">
    <location>
        <begin position="336"/>
        <end position="377"/>
    </location>
</feature>
<organism evidence="12 13">
    <name type="scientific">Nonomuraea mangrovi</name>
    <dbReference type="NCBI Taxonomy" id="2316207"/>
    <lineage>
        <taxon>Bacteria</taxon>
        <taxon>Bacillati</taxon>
        <taxon>Actinomycetota</taxon>
        <taxon>Actinomycetes</taxon>
        <taxon>Streptosporangiales</taxon>
        <taxon>Streptosporangiaceae</taxon>
        <taxon>Nonomuraea</taxon>
    </lineage>
</organism>
<evidence type="ECO:0000256" key="2">
    <source>
        <dbReference type="ARBA" id="ARBA00022527"/>
    </source>
</evidence>
<dbReference type="PROSITE" id="PS00108">
    <property type="entry name" value="PROTEIN_KINASE_ST"/>
    <property type="match status" value="1"/>
</dbReference>
<evidence type="ECO:0000256" key="10">
    <source>
        <dbReference type="PROSITE-ProRule" id="PRU10141"/>
    </source>
</evidence>
<evidence type="ECO:0000256" key="1">
    <source>
        <dbReference type="ARBA" id="ARBA00012513"/>
    </source>
</evidence>
<dbReference type="GO" id="GO:0004674">
    <property type="term" value="F:protein serine/threonine kinase activity"/>
    <property type="evidence" value="ECO:0007669"/>
    <property type="project" value="UniProtKB-KW"/>
</dbReference>
<dbReference type="Gene3D" id="1.10.510.10">
    <property type="entry name" value="Transferase(Phosphotransferase) domain 1"/>
    <property type="match status" value="1"/>
</dbReference>
<dbReference type="PANTHER" id="PTHR43289">
    <property type="entry name" value="MITOGEN-ACTIVATED PROTEIN KINASE KINASE KINASE 20-RELATED"/>
    <property type="match status" value="1"/>
</dbReference>
<dbReference type="Gene3D" id="2.130.10.10">
    <property type="entry name" value="YVTN repeat-like/Quinoprotein amine dehydrogenase"/>
    <property type="match status" value="3"/>
</dbReference>
<dbReference type="SUPFAM" id="SSF50978">
    <property type="entry name" value="WD40 repeat-like"/>
    <property type="match status" value="1"/>
</dbReference>
<sequence>MSLYLHDPLPTPEVSVVQPGDELASRYLLEGQLGWGGMGEVWRALDQRLHRPVAVKVLTALGHSSHTSPSQTERFRREALTTAGLQHPGIVVVHDADQHADQWFIVMELLHGQDLAAVLDSTPDHCLPIEQVLVLGIQIAQALSAAHSRGVIHRDFKPANLFLTDGGQVKICDFGIASAANATSVLTAEGQRLGTPHYMSPEQWQGGRVDARSDLYSFGCVLHALLTGRPPFASSEMAVVMHHHLVVPPLGPRAYRAEVPERLDELVVRLLAKEPDSRPANADRVAAALEAIRGVTPLPPTLIEDCGGHRRSGKATVLPNTVQIAPIRPGAPETLLDGGDRMVRSVTFSPDGKALASAGDDGVVRIWDVATRTLAKSFTHRVRNSWDKPLAEVLEFNAGFSATLSAAFSPDGNHLAVGNGDGTINLWNVTTGAATTLPYLDSVLWNCSAACVAFNPTGGTLATTYNAPAITLWNLTTHMSSPPLATGDDFWVGALAFSPSGGTLATASGNGNPGNTAIDGRLQLWDTSSHANIATLAHTNSVVHSLGFSADGKTLANLRNDGTITLWDVAARTSTTLTGPGSGMTCIASGPGAILVSGSSEGTITVWDITSRKSIAALHTGTNSEINCVACSPDGATVAGGGRNLTLWTIR</sequence>
<feature type="binding site" evidence="10">
    <location>
        <position position="56"/>
    </location>
    <ligand>
        <name>ATP</name>
        <dbReference type="ChEBI" id="CHEBI:30616"/>
    </ligand>
</feature>
<dbReference type="PROSITE" id="PS00678">
    <property type="entry name" value="WD_REPEATS_1"/>
    <property type="match status" value="1"/>
</dbReference>
<feature type="repeat" description="WD" evidence="9">
    <location>
        <begin position="396"/>
        <end position="437"/>
    </location>
</feature>
<evidence type="ECO:0000256" key="6">
    <source>
        <dbReference type="ARBA" id="ARBA00022741"/>
    </source>
</evidence>
<evidence type="ECO:0000256" key="7">
    <source>
        <dbReference type="ARBA" id="ARBA00022777"/>
    </source>
</evidence>
<keyword evidence="8 10" id="KW-0067">ATP-binding</keyword>
<accession>A0ABW4TFD2</accession>
<keyword evidence="4" id="KW-0808">Transferase</keyword>
<keyword evidence="6 10" id="KW-0547">Nucleotide-binding</keyword>
<feature type="domain" description="Protein kinase" evidence="11">
    <location>
        <begin position="27"/>
        <end position="292"/>
    </location>
</feature>
<comment type="caution">
    <text evidence="12">The sequence shown here is derived from an EMBL/GenBank/DDBJ whole genome shotgun (WGS) entry which is preliminary data.</text>
</comment>
<evidence type="ECO:0000313" key="12">
    <source>
        <dbReference type="EMBL" id="MFD1940033.1"/>
    </source>
</evidence>
<reference evidence="13" key="1">
    <citation type="journal article" date="2019" name="Int. J. Syst. Evol. Microbiol.">
        <title>The Global Catalogue of Microorganisms (GCM) 10K type strain sequencing project: providing services to taxonomists for standard genome sequencing and annotation.</title>
        <authorList>
            <consortium name="The Broad Institute Genomics Platform"/>
            <consortium name="The Broad Institute Genome Sequencing Center for Infectious Disease"/>
            <person name="Wu L."/>
            <person name="Ma J."/>
        </authorList>
    </citation>
    <scope>NUCLEOTIDE SEQUENCE [LARGE SCALE GENOMIC DNA]</scope>
    <source>
        <strain evidence="13">ICMP 6774ER</strain>
    </source>
</reference>
<dbReference type="SUPFAM" id="SSF56112">
    <property type="entry name" value="Protein kinase-like (PK-like)"/>
    <property type="match status" value="1"/>
</dbReference>
<dbReference type="InterPro" id="IPR036322">
    <property type="entry name" value="WD40_repeat_dom_sf"/>
</dbReference>
<keyword evidence="5" id="KW-0677">Repeat</keyword>
<feature type="repeat" description="WD" evidence="9">
    <location>
        <begin position="536"/>
        <end position="577"/>
    </location>
</feature>
<evidence type="ECO:0000259" key="11">
    <source>
        <dbReference type="PROSITE" id="PS50011"/>
    </source>
</evidence>
<dbReference type="Pfam" id="PF00069">
    <property type="entry name" value="Pkinase"/>
    <property type="match status" value="1"/>
</dbReference>
<dbReference type="InterPro" id="IPR001680">
    <property type="entry name" value="WD40_rpt"/>
</dbReference>
<protein>
    <recommendedName>
        <fullName evidence="1">non-specific serine/threonine protein kinase</fullName>
        <ecNumber evidence="1">2.7.11.1</ecNumber>
    </recommendedName>
</protein>
<dbReference type="InterPro" id="IPR019775">
    <property type="entry name" value="WD40_repeat_CS"/>
</dbReference>
<feature type="repeat" description="WD" evidence="9">
    <location>
        <begin position="592"/>
        <end position="617"/>
    </location>
</feature>
<keyword evidence="3 9" id="KW-0853">WD repeat</keyword>
<dbReference type="CDD" id="cd00200">
    <property type="entry name" value="WD40"/>
    <property type="match status" value="1"/>
</dbReference>
<dbReference type="SMART" id="SM00320">
    <property type="entry name" value="WD40"/>
    <property type="match status" value="7"/>
</dbReference>
<dbReference type="InterPro" id="IPR017441">
    <property type="entry name" value="Protein_kinase_ATP_BS"/>
</dbReference>
<evidence type="ECO:0000256" key="4">
    <source>
        <dbReference type="ARBA" id="ARBA00022679"/>
    </source>
</evidence>
<evidence type="ECO:0000256" key="3">
    <source>
        <dbReference type="ARBA" id="ARBA00022574"/>
    </source>
</evidence>
<keyword evidence="2 12" id="KW-0723">Serine/threonine-protein kinase</keyword>
<evidence type="ECO:0000256" key="5">
    <source>
        <dbReference type="ARBA" id="ARBA00022737"/>
    </source>
</evidence>
<dbReference type="Proteomes" id="UP001597368">
    <property type="component" value="Unassembled WGS sequence"/>
</dbReference>
<evidence type="ECO:0000256" key="9">
    <source>
        <dbReference type="PROSITE-ProRule" id="PRU00221"/>
    </source>
</evidence>
<dbReference type="InterPro" id="IPR020472">
    <property type="entry name" value="WD40_PAC1"/>
</dbReference>
<dbReference type="PROSITE" id="PS50082">
    <property type="entry name" value="WD_REPEATS_2"/>
    <property type="match status" value="4"/>
</dbReference>
<dbReference type="PROSITE" id="PS50294">
    <property type="entry name" value="WD_REPEATS_REGION"/>
    <property type="match status" value="2"/>
</dbReference>
<dbReference type="CDD" id="cd14014">
    <property type="entry name" value="STKc_PknB_like"/>
    <property type="match status" value="1"/>
</dbReference>
<dbReference type="InterPro" id="IPR011009">
    <property type="entry name" value="Kinase-like_dom_sf"/>
</dbReference>
<dbReference type="EC" id="2.7.11.1" evidence="1"/>
<dbReference type="InterPro" id="IPR000719">
    <property type="entry name" value="Prot_kinase_dom"/>
</dbReference>
<dbReference type="RefSeq" id="WP_379582871.1">
    <property type="nucleotide sequence ID" value="NZ_JBHUFV010000100.1"/>
</dbReference>
<evidence type="ECO:0000256" key="8">
    <source>
        <dbReference type="ARBA" id="ARBA00022840"/>
    </source>
</evidence>
<keyword evidence="7 12" id="KW-0418">Kinase</keyword>
<dbReference type="PROSITE" id="PS00107">
    <property type="entry name" value="PROTEIN_KINASE_ATP"/>
    <property type="match status" value="1"/>
</dbReference>
<dbReference type="InterPro" id="IPR008271">
    <property type="entry name" value="Ser/Thr_kinase_AS"/>
</dbReference>